<dbReference type="SMART" id="SM00450">
    <property type="entry name" value="RHOD"/>
    <property type="match status" value="1"/>
</dbReference>
<gene>
    <name evidence="3" type="ORF">FTW19_01170</name>
</gene>
<dbReference type="Gene3D" id="6.10.140.1340">
    <property type="match status" value="1"/>
</dbReference>
<dbReference type="Gene3D" id="3.40.250.10">
    <property type="entry name" value="Rhodanese-like domain"/>
    <property type="match status" value="1"/>
</dbReference>
<evidence type="ECO:0000259" key="2">
    <source>
        <dbReference type="PROSITE" id="PS50206"/>
    </source>
</evidence>
<name>A0A5B9E6M6_9BACT</name>
<reference evidence="3 4" key="1">
    <citation type="submission" date="2019-08" db="EMBL/GenBank/DDBJ databases">
        <title>Complete genome sequence of Terriglobus albidus strain ORNL.</title>
        <authorList>
            <person name="Podar M."/>
        </authorList>
    </citation>
    <scope>NUCLEOTIDE SEQUENCE [LARGE SCALE GENOMIC DNA]</scope>
    <source>
        <strain evidence="3 4">ORNL</strain>
    </source>
</reference>
<accession>A0A5B9E6M6</accession>
<keyword evidence="1" id="KW-0472">Membrane</keyword>
<evidence type="ECO:0000313" key="3">
    <source>
        <dbReference type="EMBL" id="QEE26735.1"/>
    </source>
</evidence>
<feature type="domain" description="Rhodanese" evidence="2">
    <location>
        <begin position="17"/>
        <end position="102"/>
    </location>
</feature>
<dbReference type="InterPro" id="IPR021309">
    <property type="entry name" value="YgaP-like_TM"/>
</dbReference>
<dbReference type="OrthoDB" id="9800872at2"/>
<dbReference type="PROSITE" id="PS50206">
    <property type="entry name" value="RHODANESE_3"/>
    <property type="match status" value="1"/>
</dbReference>
<dbReference type="PANTHER" id="PTHR44086">
    <property type="entry name" value="THIOSULFATE SULFURTRANSFERASE RDL2, MITOCHONDRIAL-RELATED"/>
    <property type="match status" value="1"/>
</dbReference>
<keyword evidence="1" id="KW-1133">Transmembrane helix</keyword>
<dbReference type="Proteomes" id="UP000321820">
    <property type="component" value="Chromosome"/>
</dbReference>
<dbReference type="AlphaFoldDB" id="A0A5B9E6M6"/>
<dbReference type="EMBL" id="CP042806">
    <property type="protein sequence ID" value="QEE26735.1"/>
    <property type="molecule type" value="Genomic_DNA"/>
</dbReference>
<feature type="transmembrane region" description="Helical" evidence="1">
    <location>
        <begin position="114"/>
        <end position="132"/>
    </location>
</feature>
<organism evidence="3 4">
    <name type="scientific">Terriglobus albidus</name>
    <dbReference type="NCBI Taxonomy" id="1592106"/>
    <lineage>
        <taxon>Bacteria</taxon>
        <taxon>Pseudomonadati</taxon>
        <taxon>Acidobacteriota</taxon>
        <taxon>Terriglobia</taxon>
        <taxon>Terriglobales</taxon>
        <taxon>Acidobacteriaceae</taxon>
        <taxon>Terriglobus</taxon>
    </lineage>
</organism>
<proteinExistence type="predicted"/>
<dbReference type="Pfam" id="PF11127">
    <property type="entry name" value="YgaP-like_TM"/>
    <property type="match status" value="1"/>
</dbReference>
<dbReference type="Pfam" id="PF00581">
    <property type="entry name" value="Rhodanese"/>
    <property type="match status" value="1"/>
</dbReference>
<feature type="transmembrane region" description="Helical" evidence="1">
    <location>
        <begin position="138"/>
        <end position="163"/>
    </location>
</feature>
<evidence type="ECO:0000313" key="4">
    <source>
        <dbReference type="Proteomes" id="UP000321820"/>
    </source>
</evidence>
<dbReference type="PANTHER" id="PTHR44086:SF10">
    <property type="entry name" value="THIOSULFATE SULFURTRANSFERASE_RHODANESE-LIKE DOMAIN-CONTAINING PROTEIN 3"/>
    <property type="match status" value="1"/>
</dbReference>
<dbReference type="InterPro" id="IPR001763">
    <property type="entry name" value="Rhodanese-like_dom"/>
</dbReference>
<dbReference type="GO" id="GO:0004792">
    <property type="term" value="F:thiosulfate-cyanide sulfurtransferase activity"/>
    <property type="evidence" value="ECO:0007669"/>
    <property type="project" value="TreeGrafter"/>
</dbReference>
<evidence type="ECO:0000256" key="1">
    <source>
        <dbReference type="SAM" id="Phobius"/>
    </source>
</evidence>
<dbReference type="CDD" id="cd00158">
    <property type="entry name" value="RHOD"/>
    <property type="match status" value="1"/>
</dbReference>
<protein>
    <submittedName>
        <fullName evidence="3">Rhodanese-like domain-containing protein</fullName>
    </submittedName>
</protein>
<keyword evidence="4" id="KW-1185">Reference proteome</keyword>
<dbReference type="KEGG" id="talb:FTW19_01170"/>
<sequence length="172" mass="18302">MTMEEIAPAALDAWITQGMRLRLVDVRSPSEFASGHLPGAVNRPLETLGSASWESGERIVLLCQAGTRARMAQQALRSAGVEACVLCGGTAAWRAEGRAIARDTATSWSLERQVRLGAGMLVLLGTLASALLDAKWLLLTGVVGAGLTFAGLTDICMMGNLLAHMPWNRRNT</sequence>
<dbReference type="InterPro" id="IPR036873">
    <property type="entry name" value="Rhodanese-like_dom_sf"/>
</dbReference>
<keyword evidence="1" id="KW-0812">Transmembrane</keyword>
<dbReference type="SUPFAM" id="SSF52821">
    <property type="entry name" value="Rhodanese/Cell cycle control phosphatase"/>
    <property type="match status" value="1"/>
</dbReference>